<sequence>MIHFCFRFFYNRKLHFLLLKGLRQVSKYCHDQFCDKKIK</sequence>
<evidence type="ECO:0000313" key="2">
    <source>
        <dbReference type="Proteomes" id="UP000003793"/>
    </source>
</evidence>
<proteinExistence type="predicted"/>
<reference evidence="1 2" key="1">
    <citation type="submission" date="2009-02" db="EMBL/GenBank/DDBJ databases">
        <authorList>
            <person name="Fulton L."/>
            <person name="Clifton S."/>
            <person name="Fulton B."/>
            <person name="Xu J."/>
            <person name="Minx P."/>
            <person name="Pepin K.H."/>
            <person name="Johnson M."/>
            <person name="Bhonagiri V."/>
            <person name="Nash W.E."/>
            <person name="Mardis E.R."/>
            <person name="Wilson R.K."/>
        </authorList>
    </citation>
    <scope>NUCLEOTIDE SEQUENCE [LARGE SCALE GENOMIC DNA]</scope>
    <source>
        <strain evidence="1 2">ATCC 27758</strain>
    </source>
</reference>
<accession>C0B5I4</accession>
<organism evidence="1 2">
    <name type="scientific">Coprococcus comes ATCC 27758</name>
    <dbReference type="NCBI Taxonomy" id="470146"/>
    <lineage>
        <taxon>Bacteria</taxon>
        <taxon>Bacillati</taxon>
        <taxon>Bacillota</taxon>
        <taxon>Clostridia</taxon>
        <taxon>Lachnospirales</taxon>
        <taxon>Lachnospiraceae</taxon>
        <taxon>Coprococcus</taxon>
    </lineage>
</organism>
<dbReference type="HOGENOM" id="CLU_3308047_0_0_9"/>
<gene>
    <name evidence="1" type="ORF">COPCOM_00405</name>
</gene>
<name>C0B5I4_9FIRM</name>
<dbReference type="EMBL" id="ABVR01000032">
    <property type="protein sequence ID" value="EEG91324.1"/>
    <property type="molecule type" value="Genomic_DNA"/>
</dbReference>
<evidence type="ECO:0000313" key="1">
    <source>
        <dbReference type="EMBL" id="EEG91324.1"/>
    </source>
</evidence>
<protein>
    <submittedName>
        <fullName evidence="1">Uncharacterized protein</fullName>
    </submittedName>
</protein>
<dbReference type="Proteomes" id="UP000003793">
    <property type="component" value="Unassembled WGS sequence"/>
</dbReference>
<reference evidence="1 2" key="2">
    <citation type="submission" date="2009-03" db="EMBL/GenBank/DDBJ databases">
        <title>Draft genome sequence of Coprococcus comes (ATCC 27758).</title>
        <authorList>
            <person name="Sudarsanam P."/>
            <person name="Ley R."/>
            <person name="Guruge J."/>
            <person name="Turnbaugh P.J."/>
            <person name="Mahowald M."/>
            <person name="Liep D."/>
            <person name="Gordon J."/>
        </authorList>
    </citation>
    <scope>NUCLEOTIDE SEQUENCE [LARGE SCALE GENOMIC DNA]</scope>
    <source>
        <strain evidence="1 2">ATCC 27758</strain>
    </source>
</reference>
<comment type="caution">
    <text evidence="1">The sequence shown here is derived from an EMBL/GenBank/DDBJ whole genome shotgun (WGS) entry which is preliminary data.</text>
</comment>
<dbReference type="AlphaFoldDB" id="C0B5I4"/>